<keyword evidence="3" id="KW-1185">Reference proteome</keyword>
<reference evidence="3" key="1">
    <citation type="journal article" date="2019" name="Int. J. Syst. Evol. Microbiol.">
        <title>The Global Catalogue of Microorganisms (GCM) 10K type strain sequencing project: providing services to taxonomists for standard genome sequencing and annotation.</title>
        <authorList>
            <consortium name="The Broad Institute Genomics Platform"/>
            <consortium name="The Broad Institute Genome Sequencing Center for Infectious Disease"/>
            <person name="Wu L."/>
            <person name="Ma J."/>
        </authorList>
    </citation>
    <scope>NUCLEOTIDE SEQUENCE [LARGE SCALE GENOMIC DNA]</scope>
    <source>
        <strain evidence="3">CGMCC 1.13681</strain>
    </source>
</reference>
<name>A0ABW2GH22_9ACTN</name>
<dbReference type="SUPFAM" id="SSF55729">
    <property type="entry name" value="Acyl-CoA N-acyltransferases (Nat)"/>
    <property type="match status" value="1"/>
</dbReference>
<evidence type="ECO:0000313" key="3">
    <source>
        <dbReference type="Proteomes" id="UP001596413"/>
    </source>
</evidence>
<dbReference type="PANTHER" id="PTHR43072:SF60">
    <property type="entry name" value="L-2,4-DIAMINOBUTYRIC ACID ACETYLTRANSFERASE"/>
    <property type="match status" value="1"/>
</dbReference>
<gene>
    <name evidence="2" type="ORF">ACFQLX_17840</name>
</gene>
<accession>A0ABW2GH22</accession>
<feature type="domain" description="N-acetyltransferase" evidence="1">
    <location>
        <begin position="206"/>
        <end position="344"/>
    </location>
</feature>
<evidence type="ECO:0000259" key="1">
    <source>
        <dbReference type="PROSITE" id="PS51186"/>
    </source>
</evidence>
<dbReference type="PROSITE" id="PS51186">
    <property type="entry name" value="GNAT"/>
    <property type="match status" value="1"/>
</dbReference>
<dbReference type="RefSeq" id="WP_386416354.1">
    <property type="nucleotide sequence ID" value="NZ_JBHSZO010000027.1"/>
</dbReference>
<dbReference type="InterPro" id="IPR016181">
    <property type="entry name" value="Acyl_CoA_acyltransferase"/>
</dbReference>
<proteinExistence type="predicted"/>
<organism evidence="2 3">
    <name type="scientific">Streptomyces polyrhachis</name>
    <dbReference type="NCBI Taxonomy" id="1282885"/>
    <lineage>
        <taxon>Bacteria</taxon>
        <taxon>Bacillati</taxon>
        <taxon>Actinomycetota</taxon>
        <taxon>Actinomycetes</taxon>
        <taxon>Kitasatosporales</taxon>
        <taxon>Streptomycetaceae</taxon>
        <taxon>Streptomyces</taxon>
    </lineage>
</organism>
<dbReference type="EMBL" id="JBHSZO010000027">
    <property type="protein sequence ID" value="MFC7220010.1"/>
    <property type="molecule type" value="Genomic_DNA"/>
</dbReference>
<dbReference type="Proteomes" id="UP001596413">
    <property type="component" value="Unassembled WGS sequence"/>
</dbReference>
<dbReference type="InterPro" id="IPR000182">
    <property type="entry name" value="GNAT_dom"/>
</dbReference>
<protein>
    <submittedName>
        <fullName evidence="2">GNAT family N-acetyltransferase</fullName>
    </submittedName>
</protein>
<sequence>MEFTTGARLEIRITPADVGKRVSLRSLTGSDARGGRFTDTLGVLTSWDDGVLRLLRRDGTRAQVAQSALVAAKVVPATPARRGGPAASAAELARVAARGWPPLEAEPLGEWTLRAAEGFTRRANSALAVGDPGVGLDEALERTGAWYAARGLPAYVQLADDAAPEGLAARLSARGWLPEAATWTQTAALARVADLAGGGGDNGAGALTRKATLSRTADEGWCALYHRAGALTPAAEAVLHGAPPGGAVWFATVPGDSPTAPAAIGRCVVDGRWAGFAAVETAPEHRRTGLARRVMAALAGKALEEGASAAYLQVEADNEGAHALYAGLGFTTHHGYCYFRRPGD</sequence>
<comment type="caution">
    <text evidence="2">The sequence shown here is derived from an EMBL/GenBank/DDBJ whole genome shotgun (WGS) entry which is preliminary data.</text>
</comment>
<dbReference type="InterPro" id="IPR056935">
    <property type="entry name" value="Rv0428c-like_C"/>
</dbReference>
<dbReference type="Gene3D" id="3.40.630.30">
    <property type="match status" value="1"/>
</dbReference>
<evidence type="ECO:0000313" key="2">
    <source>
        <dbReference type="EMBL" id="MFC7220010.1"/>
    </source>
</evidence>
<dbReference type="PANTHER" id="PTHR43072">
    <property type="entry name" value="N-ACETYLTRANSFERASE"/>
    <property type="match status" value="1"/>
</dbReference>
<dbReference type="Pfam" id="PF24553">
    <property type="entry name" value="Rv0428c_C"/>
    <property type="match status" value="1"/>
</dbReference>